<dbReference type="AlphaFoldDB" id="A0A9P4ILL1"/>
<sequence length="494" mass="54843">MSSKIRLQLGELHLVSRKRALKVDVEAFIDASGRARSDGQATDEHDPGIIQDATSLLSPSAWICRGRGLRLIIRPILWNQLRLSATRPTSESGYSRGDDIVIELRHTENSESNTKKRLHKLSLDVPHADVQPPNGIDTYGLECVHLKIFVNEWRPKRRGQPKAAKAERQRDFQTVHSAQSQLVEGNIDLLEWNAELGDNTHDTYFAENGSKIGHIPPHDVYADEMLLDDTPNSSLATTVSSEDADLLIETATAFPVLSDGVAESNLDLDAICELIDAALRLTMCERPNKLPQGVKVKQCSISPRLADLAPSLWSPGYLAATAQRSVFIPTISHALSHSLYKNARSSSLRQKLGALAESSGPAKFGPSPEAVQKAAAARMWQLMQHQVFDPKAARRLKPIQMRDQAFSDQLNDDLLINPDEGGMTLEDDIWNELVEDGGDDDLFDANEWDYGVGNGDDLFETMIWDYESGGAGFESELQEHRNEDAEDFLELMEE</sequence>
<organism evidence="1 2">
    <name type="scientific">Rhizodiscina lignyota</name>
    <dbReference type="NCBI Taxonomy" id="1504668"/>
    <lineage>
        <taxon>Eukaryota</taxon>
        <taxon>Fungi</taxon>
        <taxon>Dikarya</taxon>
        <taxon>Ascomycota</taxon>
        <taxon>Pezizomycotina</taxon>
        <taxon>Dothideomycetes</taxon>
        <taxon>Pleosporomycetidae</taxon>
        <taxon>Aulographales</taxon>
        <taxon>Rhizodiscinaceae</taxon>
        <taxon>Rhizodiscina</taxon>
    </lineage>
</organism>
<protein>
    <submittedName>
        <fullName evidence="1">Uncharacterized protein</fullName>
    </submittedName>
</protein>
<accession>A0A9P4ILL1</accession>
<dbReference type="OrthoDB" id="4187154at2759"/>
<reference evidence="1" key="1">
    <citation type="journal article" date="2020" name="Stud. Mycol.">
        <title>101 Dothideomycetes genomes: a test case for predicting lifestyles and emergence of pathogens.</title>
        <authorList>
            <person name="Haridas S."/>
            <person name="Albert R."/>
            <person name="Binder M."/>
            <person name="Bloem J."/>
            <person name="Labutti K."/>
            <person name="Salamov A."/>
            <person name="Andreopoulos B."/>
            <person name="Baker S."/>
            <person name="Barry K."/>
            <person name="Bills G."/>
            <person name="Bluhm B."/>
            <person name="Cannon C."/>
            <person name="Castanera R."/>
            <person name="Culley D."/>
            <person name="Daum C."/>
            <person name="Ezra D."/>
            <person name="Gonzalez J."/>
            <person name="Henrissat B."/>
            <person name="Kuo A."/>
            <person name="Liang C."/>
            <person name="Lipzen A."/>
            <person name="Lutzoni F."/>
            <person name="Magnuson J."/>
            <person name="Mondo S."/>
            <person name="Nolan M."/>
            <person name="Ohm R."/>
            <person name="Pangilinan J."/>
            <person name="Park H.-J."/>
            <person name="Ramirez L."/>
            <person name="Alfaro M."/>
            <person name="Sun H."/>
            <person name="Tritt A."/>
            <person name="Yoshinaga Y."/>
            <person name="Zwiers L.-H."/>
            <person name="Turgeon B."/>
            <person name="Goodwin S."/>
            <person name="Spatafora J."/>
            <person name="Crous P."/>
            <person name="Grigoriev I."/>
        </authorList>
    </citation>
    <scope>NUCLEOTIDE SEQUENCE</scope>
    <source>
        <strain evidence="1">CBS 133067</strain>
    </source>
</reference>
<name>A0A9P4ILL1_9PEZI</name>
<evidence type="ECO:0000313" key="1">
    <source>
        <dbReference type="EMBL" id="KAF2100667.1"/>
    </source>
</evidence>
<evidence type="ECO:0000313" key="2">
    <source>
        <dbReference type="Proteomes" id="UP000799772"/>
    </source>
</evidence>
<keyword evidence="2" id="KW-1185">Reference proteome</keyword>
<dbReference type="EMBL" id="ML978124">
    <property type="protein sequence ID" value="KAF2100667.1"/>
    <property type="molecule type" value="Genomic_DNA"/>
</dbReference>
<dbReference type="Proteomes" id="UP000799772">
    <property type="component" value="Unassembled WGS sequence"/>
</dbReference>
<proteinExistence type="predicted"/>
<comment type="caution">
    <text evidence="1">The sequence shown here is derived from an EMBL/GenBank/DDBJ whole genome shotgun (WGS) entry which is preliminary data.</text>
</comment>
<gene>
    <name evidence="1" type="ORF">NA57DRAFT_74266</name>
</gene>